<feature type="transmembrane region" description="Helical" evidence="1">
    <location>
        <begin position="163"/>
        <end position="184"/>
    </location>
</feature>
<sequence length="209" mass="23551">MGSVRVTPAVQRSIFVSMTLRRVSTSLVAGQHSAPYIATGRTTALYIFDFKRSGIFLSQSTPVNGRYLDQAALIREFTSVIRLPSDATADPKCLKTEAYTYAVFTDPATNETHCYRTPVHLTRVDSPAFSIDGYNFSSKEYSTWTESVYNSDDLQLFFVEDPLFEYIFLAIGLMLVIASFLVVYRCTEESILVREEEEEQPDATQPDDT</sequence>
<dbReference type="GO" id="GO:0007220">
    <property type="term" value="P:Notch receptor processing"/>
    <property type="evidence" value="ECO:0007669"/>
    <property type="project" value="TreeGrafter"/>
</dbReference>
<evidence type="ECO:0000313" key="3">
    <source>
        <dbReference type="Proteomes" id="UP000050761"/>
    </source>
</evidence>
<accession>A0A183F7Z8</accession>
<keyword evidence="1" id="KW-0472">Membrane</keyword>
<dbReference type="WBParaSite" id="HPBE_0000229001-mRNA-1">
    <property type="protein sequence ID" value="HPBE_0000229001-mRNA-1"/>
    <property type="gene ID" value="HPBE_0000229001"/>
</dbReference>
<keyword evidence="1" id="KW-0812">Transmembrane</keyword>
<dbReference type="GO" id="GO:0016485">
    <property type="term" value="P:protein processing"/>
    <property type="evidence" value="ECO:0007669"/>
    <property type="project" value="InterPro"/>
</dbReference>
<reference evidence="2 3" key="1">
    <citation type="submission" date="2018-11" db="EMBL/GenBank/DDBJ databases">
        <authorList>
            <consortium name="Pathogen Informatics"/>
        </authorList>
    </citation>
    <scope>NUCLEOTIDE SEQUENCE [LARGE SCALE GENOMIC DNA]</scope>
</reference>
<evidence type="ECO:0000313" key="2">
    <source>
        <dbReference type="EMBL" id="VDO24248.1"/>
    </source>
</evidence>
<dbReference type="InterPro" id="IPR008710">
    <property type="entry name" value="Nicastrin"/>
</dbReference>
<name>A0A183F7Z8_HELPZ</name>
<evidence type="ECO:0000256" key="1">
    <source>
        <dbReference type="SAM" id="Phobius"/>
    </source>
</evidence>
<reference evidence="4" key="2">
    <citation type="submission" date="2019-09" db="UniProtKB">
        <authorList>
            <consortium name="WormBaseParasite"/>
        </authorList>
    </citation>
    <scope>IDENTIFICATION</scope>
</reference>
<dbReference type="PANTHER" id="PTHR21092:SF0">
    <property type="entry name" value="NICASTRIN"/>
    <property type="match status" value="1"/>
</dbReference>
<keyword evidence="1" id="KW-1133">Transmembrane helix</keyword>
<dbReference type="Proteomes" id="UP000050761">
    <property type="component" value="Unassembled WGS sequence"/>
</dbReference>
<dbReference type="OrthoDB" id="755951at2759"/>
<gene>
    <name evidence="2" type="ORF">HPBE_LOCUS2291</name>
</gene>
<keyword evidence="3" id="KW-1185">Reference proteome</keyword>
<proteinExistence type="predicted"/>
<dbReference type="EMBL" id="UZAH01003295">
    <property type="protein sequence ID" value="VDO24248.1"/>
    <property type="molecule type" value="Genomic_DNA"/>
</dbReference>
<dbReference type="PANTHER" id="PTHR21092">
    <property type="entry name" value="NICASTRIN"/>
    <property type="match status" value="1"/>
</dbReference>
<dbReference type="GO" id="GO:0005886">
    <property type="term" value="C:plasma membrane"/>
    <property type="evidence" value="ECO:0007669"/>
    <property type="project" value="TreeGrafter"/>
</dbReference>
<dbReference type="AlphaFoldDB" id="A0A183F7Z8"/>
<evidence type="ECO:0000313" key="4">
    <source>
        <dbReference type="WBParaSite" id="HPBE_0000229001-mRNA-1"/>
    </source>
</evidence>
<accession>A0A3P7X2I0</accession>
<organism evidence="3 4">
    <name type="scientific">Heligmosomoides polygyrus</name>
    <name type="common">Parasitic roundworm</name>
    <dbReference type="NCBI Taxonomy" id="6339"/>
    <lineage>
        <taxon>Eukaryota</taxon>
        <taxon>Metazoa</taxon>
        <taxon>Ecdysozoa</taxon>
        <taxon>Nematoda</taxon>
        <taxon>Chromadorea</taxon>
        <taxon>Rhabditida</taxon>
        <taxon>Rhabditina</taxon>
        <taxon>Rhabditomorpha</taxon>
        <taxon>Strongyloidea</taxon>
        <taxon>Heligmosomidae</taxon>
        <taxon>Heligmosomoides</taxon>
    </lineage>
</organism>
<protein>
    <submittedName>
        <fullName evidence="4">Nicastrin</fullName>
    </submittedName>
</protein>